<protein>
    <submittedName>
        <fullName evidence="1">Uncharacterized protein</fullName>
    </submittedName>
</protein>
<dbReference type="EMBL" id="FNRJ01000001">
    <property type="protein sequence ID" value="SDZ95338.1"/>
    <property type="molecule type" value="Genomic_DNA"/>
</dbReference>
<name>A0A1H3X9U6_9GAMM</name>
<dbReference type="RefSeq" id="WP_091821288.1">
    <property type="nucleotide sequence ID" value="NZ_FNRJ01000001.1"/>
</dbReference>
<evidence type="ECO:0000313" key="1">
    <source>
        <dbReference type="EMBL" id="SDZ95338.1"/>
    </source>
</evidence>
<keyword evidence="2" id="KW-1185">Reference proteome</keyword>
<dbReference type="Proteomes" id="UP000242469">
    <property type="component" value="Unassembled WGS sequence"/>
</dbReference>
<gene>
    <name evidence="1" type="ORF">SAMN02745729_10165</name>
</gene>
<reference evidence="2" key="1">
    <citation type="submission" date="2016-10" db="EMBL/GenBank/DDBJ databases">
        <authorList>
            <person name="Varghese N."/>
            <person name="Submissions S."/>
        </authorList>
    </citation>
    <scope>NUCLEOTIDE SEQUENCE [LARGE SCALE GENOMIC DNA]</scope>
    <source>
        <strain evidence="2">DSM 11526</strain>
    </source>
</reference>
<dbReference type="STRING" id="1122198.SAMN02745729_10165"/>
<sequence length="185" mass="21539">MSLIPTPEMVKPKVRGQSDFFSWQLYRYLRKYPYASQQRIWAGTWNSATGIDPESPQLYIGSERDGFWIHARQLRNLCCHNSGLERWAYGPGHDTRNWTDVTEAFWADYLKKGVCAIHGDFAHEWDEEGDRRTCLYCGQVEVKTIVMKPHTVWQLAPVNTRVEGLTGDIDDKRQRNSIICNEERA</sequence>
<evidence type="ECO:0000313" key="2">
    <source>
        <dbReference type="Proteomes" id="UP000242469"/>
    </source>
</evidence>
<organism evidence="1 2">
    <name type="scientific">Marinobacterium iners DSM 11526</name>
    <dbReference type="NCBI Taxonomy" id="1122198"/>
    <lineage>
        <taxon>Bacteria</taxon>
        <taxon>Pseudomonadati</taxon>
        <taxon>Pseudomonadota</taxon>
        <taxon>Gammaproteobacteria</taxon>
        <taxon>Oceanospirillales</taxon>
        <taxon>Oceanospirillaceae</taxon>
        <taxon>Marinobacterium</taxon>
    </lineage>
</organism>
<dbReference type="OrthoDB" id="2990507at2"/>
<proteinExistence type="predicted"/>
<dbReference type="AlphaFoldDB" id="A0A1H3X9U6"/>
<accession>A0A1H3X9U6</accession>